<dbReference type="Pfam" id="PF00048">
    <property type="entry name" value="IL8"/>
    <property type="match status" value="1"/>
</dbReference>
<dbReference type="SMART" id="SM00199">
    <property type="entry name" value="SCY"/>
    <property type="match status" value="1"/>
</dbReference>
<dbReference type="InterPro" id="IPR001811">
    <property type="entry name" value="Chemokine_IL8-like_dom"/>
</dbReference>
<evidence type="ECO:0000313" key="5">
    <source>
        <dbReference type="Ensembl" id="ENSDLAP00005081658.1"/>
    </source>
</evidence>
<dbReference type="PANTHER" id="PTHR12015:SF177">
    <property type="entry name" value="CHEMOKINE INTERLEUKIN-8-LIKE DOMAIN-CONTAINING PROTEIN"/>
    <property type="match status" value="1"/>
</dbReference>
<feature type="compositionally biased region" description="Polar residues" evidence="2">
    <location>
        <begin position="95"/>
        <end position="107"/>
    </location>
</feature>
<dbReference type="SUPFAM" id="SSF54117">
    <property type="entry name" value="Interleukin 8-like chemokines"/>
    <property type="match status" value="1"/>
</dbReference>
<protein>
    <recommendedName>
        <fullName evidence="4">Chemokine interleukin-8-like domain-containing protein</fullName>
    </recommendedName>
</protein>
<dbReference type="PANTHER" id="PTHR12015">
    <property type="entry name" value="SMALL INDUCIBLE CYTOKINE A"/>
    <property type="match status" value="1"/>
</dbReference>
<dbReference type="GO" id="GO:0005615">
    <property type="term" value="C:extracellular space"/>
    <property type="evidence" value="ECO:0007669"/>
    <property type="project" value="UniProtKB-KW"/>
</dbReference>
<dbReference type="InterPro" id="IPR036048">
    <property type="entry name" value="Interleukin_8-like_sf"/>
</dbReference>
<evidence type="ECO:0000259" key="4">
    <source>
        <dbReference type="SMART" id="SM00199"/>
    </source>
</evidence>
<dbReference type="Ensembl" id="ENSDLAT00005077355.1">
    <property type="protein sequence ID" value="ENSDLAP00005081658.1"/>
    <property type="gene ID" value="ENSDLAG00005034095.1"/>
</dbReference>
<dbReference type="Proteomes" id="UP000694389">
    <property type="component" value="Unassembled WGS sequence"/>
</dbReference>
<feature type="domain" description="Chemokine interleukin-8-like" evidence="4">
    <location>
        <begin position="27"/>
        <end position="86"/>
    </location>
</feature>
<feature type="compositionally biased region" description="Basic residues" evidence="2">
    <location>
        <begin position="108"/>
        <end position="135"/>
    </location>
</feature>
<dbReference type="InterPro" id="IPR039809">
    <property type="entry name" value="Chemokine_b/g/d"/>
</dbReference>
<proteinExistence type="predicted"/>
<evidence type="ECO:0000256" key="3">
    <source>
        <dbReference type="SAM" id="SignalP"/>
    </source>
</evidence>
<dbReference type="AlphaFoldDB" id="A0A8P4GQP3"/>
<keyword evidence="1" id="KW-0202">Cytokine</keyword>
<evidence type="ECO:0000313" key="6">
    <source>
        <dbReference type="Proteomes" id="UP000694389"/>
    </source>
</evidence>
<dbReference type="GeneTree" id="ENSGT00940000175314"/>
<dbReference type="GO" id="GO:0008009">
    <property type="term" value="F:chemokine activity"/>
    <property type="evidence" value="ECO:0007669"/>
    <property type="project" value="InterPro"/>
</dbReference>
<dbReference type="Gene3D" id="2.40.50.40">
    <property type="match status" value="1"/>
</dbReference>
<evidence type="ECO:0000256" key="1">
    <source>
        <dbReference type="ARBA" id="ARBA00022514"/>
    </source>
</evidence>
<dbReference type="GO" id="GO:0006955">
    <property type="term" value="P:immune response"/>
    <property type="evidence" value="ECO:0007669"/>
    <property type="project" value="InterPro"/>
</dbReference>
<sequence>MRVSLVLSALLCFTTWMSMGHATHGPVADCCIGWSNTRVQLDRIANYTVQSEGICPNKAIIFHTKFGKTLCSDPSSPWAKRAIKKMGLNEDRATSEITPAVSTTSKKAPQKKGRNGRRRLRKRSRKGKKLLSKRI</sequence>
<feature type="signal peptide" evidence="3">
    <location>
        <begin position="1"/>
        <end position="22"/>
    </location>
</feature>
<dbReference type="CDD" id="cd00272">
    <property type="entry name" value="Chemokine_CC"/>
    <property type="match status" value="1"/>
</dbReference>
<reference evidence="5" key="1">
    <citation type="submission" date="2025-08" db="UniProtKB">
        <authorList>
            <consortium name="Ensembl"/>
        </authorList>
    </citation>
    <scope>IDENTIFICATION</scope>
</reference>
<keyword evidence="3" id="KW-0732">Signal</keyword>
<feature type="chain" id="PRO_5035800359" description="Chemokine interleukin-8-like domain-containing protein" evidence="3">
    <location>
        <begin position="23"/>
        <end position="135"/>
    </location>
</feature>
<organism evidence="5 6">
    <name type="scientific">Dicentrarchus labrax</name>
    <name type="common">European seabass</name>
    <name type="synonym">Morone labrax</name>
    <dbReference type="NCBI Taxonomy" id="13489"/>
    <lineage>
        <taxon>Eukaryota</taxon>
        <taxon>Metazoa</taxon>
        <taxon>Chordata</taxon>
        <taxon>Craniata</taxon>
        <taxon>Vertebrata</taxon>
        <taxon>Euteleostomi</taxon>
        <taxon>Actinopterygii</taxon>
        <taxon>Neopterygii</taxon>
        <taxon>Teleostei</taxon>
        <taxon>Neoteleostei</taxon>
        <taxon>Acanthomorphata</taxon>
        <taxon>Eupercaria</taxon>
        <taxon>Moronidae</taxon>
        <taxon>Dicentrarchus</taxon>
    </lineage>
</organism>
<accession>A0A8P4GQP3</accession>
<name>A0A8P4GQP3_DICLA</name>
<feature type="region of interest" description="Disordered" evidence="2">
    <location>
        <begin position="89"/>
        <end position="135"/>
    </location>
</feature>
<evidence type="ECO:0000256" key="2">
    <source>
        <dbReference type="SAM" id="MobiDB-lite"/>
    </source>
</evidence>
<keyword evidence="6" id="KW-1185">Reference proteome</keyword>
<reference evidence="5" key="2">
    <citation type="submission" date="2025-09" db="UniProtKB">
        <authorList>
            <consortium name="Ensembl"/>
        </authorList>
    </citation>
    <scope>IDENTIFICATION</scope>
</reference>